<sequence length="277" mass="30751">MPRELLQWLWLCSANRGPPMSCRYHGYSRQSQKYEKLDAEVEAELVLAETTGDNRNDYNDAVHRYANLSSRQVAAHDKTHRARVADDHVRQQILLLSEAKEVLHSAREQSRDAKKQVAEAEAALTLAKAEVDTNSSGRVPVPRARTRGSATAVTAASEEPPRPTAAPLAASSSAAPEKLYLDNVDEGQLQAPLRRSSRKRCISPPPPVQTSRAVPNKRARNDPVLTLDWECLSPKRKNRVSARKLARGDPKGFKEKWPEYASLVDEMLAADAKSRSS</sequence>
<comment type="caution">
    <text evidence="3">The sequence shown here is derived from an EMBL/GenBank/DDBJ whole genome shotgun (WGS) entry which is preliminary data.</text>
</comment>
<name>A0AAD6Y7N9_9AGAR</name>
<evidence type="ECO:0000313" key="3">
    <source>
        <dbReference type="EMBL" id="KAJ7198164.1"/>
    </source>
</evidence>
<proteinExistence type="predicted"/>
<keyword evidence="1" id="KW-0175">Coiled coil</keyword>
<evidence type="ECO:0000313" key="4">
    <source>
        <dbReference type="Proteomes" id="UP001219525"/>
    </source>
</evidence>
<feature type="coiled-coil region" evidence="1">
    <location>
        <begin position="96"/>
        <end position="130"/>
    </location>
</feature>
<reference evidence="3" key="1">
    <citation type="submission" date="2023-03" db="EMBL/GenBank/DDBJ databases">
        <title>Massive genome expansion in bonnet fungi (Mycena s.s.) driven by repeated elements and novel gene families across ecological guilds.</title>
        <authorList>
            <consortium name="Lawrence Berkeley National Laboratory"/>
            <person name="Harder C.B."/>
            <person name="Miyauchi S."/>
            <person name="Viragh M."/>
            <person name="Kuo A."/>
            <person name="Thoen E."/>
            <person name="Andreopoulos B."/>
            <person name="Lu D."/>
            <person name="Skrede I."/>
            <person name="Drula E."/>
            <person name="Henrissat B."/>
            <person name="Morin E."/>
            <person name="Kohler A."/>
            <person name="Barry K."/>
            <person name="LaButti K."/>
            <person name="Morin E."/>
            <person name="Salamov A."/>
            <person name="Lipzen A."/>
            <person name="Mereny Z."/>
            <person name="Hegedus B."/>
            <person name="Baldrian P."/>
            <person name="Stursova M."/>
            <person name="Weitz H."/>
            <person name="Taylor A."/>
            <person name="Grigoriev I.V."/>
            <person name="Nagy L.G."/>
            <person name="Martin F."/>
            <person name="Kauserud H."/>
        </authorList>
    </citation>
    <scope>NUCLEOTIDE SEQUENCE</scope>
    <source>
        <strain evidence="3">9144</strain>
    </source>
</reference>
<feature type="region of interest" description="Disordered" evidence="2">
    <location>
        <begin position="193"/>
        <end position="215"/>
    </location>
</feature>
<accession>A0AAD6Y7N9</accession>
<feature type="region of interest" description="Disordered" evidence="2">
    <location>
        <begin position="132"/>
        <end position="174"/>
    </location>
</feature>
<gene>
    <name evidence="3" type="ORF">GGX14DRAFT_402191</name>
</gene>
<evidence type="ECO:0000256" key="2">
    <source>
        <dbReference type="SAM" id="MobiDB-lite"/>
    </source>
</evidence>
<evidence type="ECO:0000256" key="1">
    <source>
        <dbReference type="SAM" id="Coils"/>
    </source>
</evidence>
<organism evidence="3 4">
    <name type="scientific">Mycena pura</name>
    <dbReference type="NCBI Taxonomy" id="153505"/>
    <lineage>
        <taxon>Eukaryota</taxon>
        <taxon>Fungi</taxon>
        <taxon>Dikarya</taxon>
        <taxon>Basidiomycota</taxon>
        <taxon>Agaricomycotina</taxon>
        <taxon>Agaricomycetes</taxon>
        <taxon>Agaricomycetidae</taxon>
        <taxon>Agaricales</taxon>
        <taxon>Marasmiineae</taxon>
        <taxon>Mycenaceae</taxon>
        <taxon>Mycena</taxon>
    </lineage>
</organism>
<dbReference type="AlphaFoldDB" id="A0AAD6Y7N9"/>
<protein>
    <submittedName>
        <fullName evidence="3">Uncharacterized protein</fullName>
    </submittedName>
</protein>
<keyword evidence="4" id="KW-1185">Reference proteome</keyword>
<feature type="compositionally biased region" description="Low complexity" evidence="2">
    <location>
        <begin position="165"/>
        <end position="174"/>
    </location>
</feature>
<dbReference type="Proteomes" id="UP001219525">
    <property type="component" value="Unassembled WGS sequence"/>
</dbReference>
<dbReference type="EMBL" id="JARJCW010000074">
    <property type="protein sequence ID" value="KAJ7198164.1"/>
    <property type="molecule type" value="Genomic_DNA"/>
</dbReference>